<accession>W7DR18</accession>
<keyword evidence="1 4" id="KW-0378">Hydrolase</keyword>
<dbReference type="RefSeq" id="XP_014550282.1">
    <property type="nucleotide sequence ID" value="XM_014694796.1"/>
</dbReference>
<dbReference type="GO" id="GO:0046486">
    <property type="term" value="P:glycerolipid metabolic process"/>
    <property type="evidence" value="ECO:0007669"/>
    <property type="project" value="UniProtKB-ARBA"/>
</dbReference>
<keyword evidence="7" id="KW-1185">Reference proteome</keyword>
<dbReference type="GO" id="GO:0047499">
    <property type="term" value="F:calcium-independent phospholipase A2 activity"/>
    <property type="evidence" value="ECO:0007669"/>
    <property type="project" value="TreeGrafter"/>
</dbReference>
<organism evidence="6 7">
    <name type="scientific">Bipolaris victoriae (strain FI3)</name>
    <name type="common">Victoria blight of oats agent</name>
    <name type="synonym">Cochliobolus victoriae</name>
    <dbReference type="NCBI Taxonomy" id="930091"/>
    <lineage>
        <taxon>Eukaryota</taxon>
        <taxon>Fungi</taxon>
        <taxon>Dikarya</taxon>
        <taxon>Ascomycota</taxon>
        <taxon>Pezizomycotina</taxon>
        <taxon>Dothideomycetes</taxon>
        <taxon>Pleosporomycetidae</taxon>
        <taxon>Pleosporales</taxon>
        <taxon>Pleosporineae</taxon>
        <taxon>Pleosporaceae</taxon>
        <taxon>Bipolaris</taxon>
    </lineage>
</organism>
<dbReference type="Gene3D" id="3.40.1090.10">
    <property type="entry name" value="Cytosolic phospholipase A2 catalytic domain"/>
    <property type="match status" value="1"/>
</dbReference>
<gene>
    <name evidence="6" type="ORF">COCVIDRAFT_115882</name>
</gene>
<name>W7DR18_BIPV3</name>
<dbReference type="CDD" id="cd07216">
    <property type="entry name" value="Pat17_PNPLA8_PNPLA9_like3"/>
    <property type="match status" value="1"/>
</dbReference>
<dbReference type="GO" id="GO:0019369">
    <property type="term" value="P:arachidonate metabolic process"/>
    <property type="evidence" value="ECO:0007669"/>
    <property type="project" value="TreeGrafter"/>
</dbReference>
<keyword evidence="3 4" id="KW-0443">Lipid metabolism</keyword>
<dbReference type="EMBL" id="KI968904">
    <property type="protein sequence ID" value="EUN20708.1"/>
    <property type="molecule type" value="Genomic_DNA"/>
</dbReference>
<feature type="active site" description="Nucleophile" evidence="4">
    <location>
        <position position="57"/>
    </location>
</feature>
<evidence type="ECO:0000259" key="5">
    <source>
        <dbReference type="PROSITE" id="PS51635"/>
    </source>
</evidence>
<dbReference type="Pfam" id="PF01734">
    <property type="entry name" value="Patatin"/>
    <property type="match status" value="1"/>
</dbReference>
<evidence type="ECO:0000256" key="1">
    <source>
        <dbReference type="ARBA" id="ARBA00022801"/>
    </source>
</evidence>
<dbReference type="GO" id="GO:0016042">
    <property type="term" value="P:lipid catabolic process"/>
    <property type="evidence" value="ECO:0007669"/>
    <property type="project" value="UniProtKB-UniRule"/>
</dbReference>
<dbReference type="HOGENOM" id="CLU_432873_0_0_1"/>
<reference evidence="6 7" key="1">
    <citation type="journal article" date="2013" name="PLoS Genet.">
        <title>Comparative genome structure, secondary metabolite, and effector coding capacity across Cochliobolus pathogens.</title>
        <authorList>
            <person name="Condon B.J."/>
            <person name="Leng Y."/>
            <person name="Wu D."/>
            <person name="Bushley K.E."/>
            <person name="Ohm R.A."/>
            <person name="Otillar R."/>
            <person name="Martin J."/>
            <person name="Schackwitz W."/>
            <person name="Grimwood J."/>
            <person name="MohdZainudin N."/>
            <person name="Xue C."/>
            <person name="Wang R."/>
            <person name="Manning V.A."/>
            <person name="Dhillon B."/>
            <person name="Tu Z.J."/>
            <person name="Steffenson B.J."/>
            <person name="Salamov A."/>
            <person name="Sun H."/>
            <person name="Lowry S."/>
            <person name="LaButti K."/>
            <person name="Han J."/>
            <person name="Copeland A."/>
            <person name="Lindquist E."/>
            <person name="Barry K."/>
            <person name="Schmutz J."/>
            <person name="Baker S.E."/>
            <person name="Ciuffetti L.M."/>
            <person name="Grigoriev I.V."/>
            <person name="Zhong S."/>
            <person name="Turgeon B.G."/>
        </authorList>
    </citation>
    <scope>NUCLEOTIDE SEQUENCE [LARGE SCALE GENOMIC DNA]</scope>
    <source>
        <strain evidence="6 7">FI3</strain>
    </source>
</reference>
<dbReference type="InterPro" id="IPR002641">
    <property type="entry name" value="PNPLA_dom"/>
</dbReference>
<dbReference type="PANTHER" id="PTHR24185:SF1">
    <property type="entry name" value="CALCIUM-INDEPENDENT PHOSPHOLIPASE A2-GAMMA"/>
    <property type="match status" value="1"/>
</dbReference>
<feature type="short sequence motif" description="GXGXXG" evidence="4">
    <location>
        <begin position="13"/>
        <end position="18"/>
    </location>
</feature>
<protein>
    <recommendedName>
        <fullName evidence="5">PNPLA domain-containing protein</fullName>
    </recommendedName>
</protein>
<feature type="short sequence motif" description="GXSXG" evidence="4">
    <location>
        <begin position="55"/>
        <end position="59"/>
    </location>
</feature>
<dbReference type="PROSITE" id="PS51635">
    <property type="entry name" value="PNPLA"/>
    <property type="match status" value="1"/>
</dbReference>
<comment type="caution">
    <text evidence="4">Lacks conserved residue(s) required for the propagation of feature annotation.</text>
</comment>
<dbReference type="InterPro" id="IPR016035">
    <property type="entry name" value="Acyl_Trfase/lysoPLipase"/>
</dbReference>
<dbReference type="GO" id="GO:0016020">
    <property type="term" value="C:membrane"/>
    <property type="evidence" value="ECO:0007669"/>
    <property type="project" value="TreeGrafter"/>
</dbReference>
<keyword evidence="2 4" id="KW-0442">Lipid degradation</keyword>
<dbReference type="GeneID" id="26250820"/>
<evidence type="ECO:0000256" key="3">
    <source>
        <dbReference type="ARBA" id="ARBA00023098"/>
    </source>
</evidence>
<feature type="domain" description="PNPLA" evidence="5">
    <location>
        <begin position="9"/>
        <end position="216"/>
    </location>
</feature>
<proteinExistence type="predicted"/>
<sequence length="549" mass="61863">MALPPRRILTLDGGGVRGLSCLMMIREIMNQIAEDEGIEKPEEMRPADYFDLIGGTSTGGLIAILLGRLRLTTKEAILLYRQLAKEIFQEQRGWSVGGLRLSKGGQERYDAKILESAIKKVVKDFLKDPEATMYQEPKDGERHCRTFVLAVYSDSVNNPEPHLFTTYNRHDGTKIWEAARATSAATGFFGPMMIGDPPVRYVDAGLGYNNPGEQAYDEAKRLWCEVPIGVFLSLGTGKETEASLPDSGRLFGLSAQAAQIKVLIDLTTTAAGVHNKLFKRFKREKDTQYFRFNVDQGLHKIGLDEWNQESKLAGFTSAYFDNAETLDLKERCATRLRQLTGAAKPFTIPADVFTAGHENDIDNPGEGSPRMKFWYREKVGESGYPDDVVVDTKFQKSDIRPPGNTILSCRRIVHIQLRGQAFNIPHGRYRVNWIILPPPNHDCLFYFPFGLKLSVGRAQNQGHRFMHDVVDADKNPLLAPRLLEPGFQEWNLSPGLWNTYKNTGWCEIGGLYVDVDVDGHMAFVISKEFERQWYGGFSFGGVRLEPIQW</sequence>
<evidence type="ECO:0000256" key="4">
    <source>
        <dbReference type="PROSITE-ProRule" id="PRU01161"/>
    </source>
</evidence>
<evidence type="ECO:0000256" key="2">
    <source>
        <dbReference type="ARBA" id="ARBA00022963"/>
    </source>
</evidence>
<feature type="active site" description="Proton acceptor" evidence="4">
    <location>
        <position position="203"/>
    </location>
</feature>
<evidence type="ECO:0000313" key="7">
    <source>
        <dbReference type="Proteomes" id="UP000054337"/>
    </source>
</evidence>
<dbReference type="PANTHER" id="PTHR24185">
    <property type="entry name" value="CALCIUM-INDEPENDENT PHOSPHOLIPASE A2-GAMMA"/>
    <property type="match status" value="1"/>
</dbReference>
<dbReference type="Proteomes" id="UP000054337">
    <property type="component" value="Unassembled WGS sequence"/>
</dbReference>
<evidence type="ECO:0000313" key="6">
    <source>
        <dbReference type="EMBL" id="EUN20708.1"/>
    </source>
</evidence>
<dbReference type="AlphaFoldDB" id="W7DR18"/>
<dbReference type="SUPFAM" id="SSF52151">
    <property type="entry name" value="FabD/lysophospholipase-like"/>
    <property type="match status" value="1"/>
</dbReference>